<organism evidence="1 2">
    <name type="scientific">Flagellimonas meridianipacifica</name>
    <dbReference type="NCBI Taxonomy" id="1080225"/>
    <lineage>
        <taxon>Bacteria</taxon>
        <taxon>Pseudomonadati</taxon>
        <taxon>Bacteroidota</taxon>
        <taxon>Flavobacteriia</taxon>
        <taxon>Flavobacteriales</taxon>
        <taxon>Flavobacteriaceae</taxon>
        <taxon>Flagellimonas</taxon>
    </lineage>
</organism>
<protein>
    <submittedName>
        <fullName evidence="1">Uncharacterized protein</fullName>
    </submittedName>
</protein>
<dbReference type="EMBL" id="PVYX01000002">
    <property type="protein sequence ID" value="PRX54959.1"/>
    <property type="molecule type" value="Genomic_DNA"/>
</dbReference>
<keyword evidence="2" id="KW-1185">Reference proteome</keyword>
<name>A0A2T0MBT0_9FLAO</name>
<dbReference type="Proteomes" id="UP000237640">
    <property type="component" value="Unassembled WGS sequence"/>
</dbReference>
<comment type="caution">
    <text evidence="1">The sequence shown here is derived from an EMBL/GenBank/DDBJ whole genome shotgun (WGS) entry which is preliminary data.</text>
</comment>
<dbReference type="AlphaFoldDB" id="A0A2T0MBT0"/>
<gene>
    <name evidence="1" type="ORF">CLV81_3364</name>
</gene>
<sequence>MPRIELKTEIEARKEIIFDLSRSSSDLTNKEEALKRIS</sequence>
<evidence type="ECO:0000313" key="1">
    <source>
        <dbReference type="EMBL" id="PRX54959.1"/>
    </source>
</evidence>
<proteinExistence type="predicted"/>
<evidence type="ECO:0000313" key="2">
    <source>
        <dbReference type="Proteomes" id="UP000237640"/>
    </source>
</evidence>
<accession>A0A2T0MBT0</accession>
<reference evidence="1 2" key="1">
    <citation type="submission" date="2018-03" db="EMBL/GenBank/DDBJ databases">
        <title>Genomic Encyclopedia of Archaeal and Bacterial Type Strains, Phase II (KMG-II): from individual species to whole genera.</title>
        <authorList>
            <person name="Goeker M."/>
        </authorList>
    </citation>
    <scope>NUCLEOTIDE SEQUENCE [LARGE SCALE GENOMIC DNA]</scope>
    <source>
        <strain evidence="1 2">DSM 25027</strain>
    </source>
</reference>